<accession>A0A315YRB5</accession>
<feature type="transmembrane region" description="Helical" evidence="1">
    <location>
        <begin position="116"/>
        <end position="134"/>
    </location>
</feature>
<reference evidence="2 3" key="1">
    <citation type="submission" date="2018-03" db="EMBL/GenBank/DDBJ databases">
        <title>Genomic Encyclopedia of Archaeal and Bacterial Type Strains, Phase II (KMG-II): from individual species to whole genera.</title>
        <authorList>
            <person name="Goeker M."/>
        </authorList>
    </citation>
    <scope>NUCLEOTIDE SEQUENCE [LARGE SCALE GENOMIC DNA]</scope>
    <source>
        <strain evidence="2 3">DSM 28229</strain>
    </source>
</reference>
<name>A0A315YRB5_SEDFL</name>
<feature type="transmembrane region" description="Helical" evidence="1">
    <location>
        <begin position="140"/>
        <end position="157"/>
    </location>
</feature>
<comment type="caution">
    <text evidence="2">The sequence shown here is derived from an EMBL/GenBank/DDBJ whole genome shotgun (WGS) entry which is preliminary data.</text>
</comment>
<dbReference type="Proteomes" id="UP000245535">
    <property type="component" value="Unassembled WGS sequence"/>
</dbReference>
<gene>
    <name evidence="2" type="ORF">BC781_1281</name>
</gene>
<feature type="transmembrane region" description="Helical" evidence="1">
    <location>
        <begin position="33"/>
        <end position="53"/>
    </location>
</feature>
<keyword evidence="3" id="KW-1185">Reference proteome</keyword>
<keyword evidence="1" id="KW-0472">Membrane</keyword>
<protein>
    <submittedName>
        <fullName evidence="2">Uncharacterized protein</fullName>
    </submittedName>
</protein>
<dbReference type="EMBL" id="QGDO01000028">
    <property type="protein sequence ID" value="PWJ30422.1"/>
    <property type="molecule type" value="Genomic_DNA"/>
</dbReference>
<feature type="transmembrane region" description="Helical" evidence="1">
    <location>
        <begin position="5"/>
        <end position="21"/>
    </location>
</feature>
<evidence type="ECO:0000256" key="1">
    <source>
        <dbReference type="SAM" id="Phobius"/>
    </source>
</evidence>
<sequence>MKKEFYLVFIILTIGFCYRFLNWTLSLGYDSLLIFTGLIQLSLLIFYTIYLIIDENRKYIIALLLLLILGFIGELLDLLKLVDNTLLIAIADVVHVLILIQIVVDNQKKRDSRLKLISILMSLTILSRFIFVLILESTEFIYPLNFIVLILGSILIIGIQKKGLVIESYLKIVTLQYALGTITGIFYILN</sequence>
<proteinExistence type="predicted"/>
<feature type="transmembrane region" description="Helical" evidence="1">
    <location>
        <begin position="60"/>
        <end position="79"/>
    </location>
</feature>
<dbReference type="AlphaFoldDB" id="A0A315YRB5"/>
<keyword evidence="1" id="KW-1133">Transmembrane helix</keyword>
<feature type="transmembrane region" description="Helical" evidence="1">
    <location>
        <begin position="85"/>
        <end position="104"/>
    </location>
</feature>
<keyword evidence="1" id="KW-0812">Transmembrane</keyword>
<evidence type="ECO:0000313" key="3">
    <source>
        <dbReference type="Proteomes" id="UP000245535"/>
    </source>
</evidence>
<evidence type="ECO:0000313" key="2">
    <source>
        <dbReference type="EMBL" id="PWJ30422.1"/>
    </source>
</evidence>
<organism evidence="2 3">
    <name type="scientific">Sediminitomix flava</name>
    <dbReference type="NCBI Taxonomy" id="379075"/>
    <lineage>
        <taxon>Bacteria</taxon>
        <taxon>Pseudomonadati</taxon>
        <taxon>Bacteroidota</taxon>
        <taxon>Cytophagia</taxon>
        <taxon>Cytophagales</taxon>
        <taxon>Flammeovirgaceae</taxon>
        <taxon>Sediminitomix</taxon>
    </lineage>
</organism>
<feature type="transmembrane region" description="Helical" evidence="1">
    <location>
        <begin position="169"/>
        <end position="189"/>
    </location>
</feature>